<organism evidence="5 6">
    <name type="scientific">Cylindrotheca closterium</name>
    <dbReference type="NCBI Taxonomy" id="2856"/>
    <lineage>
        <taxon>Eukaryota</taxon>
        <taxon>Sar</taxon>
        <taxon>Stramenopiles</taxon>
        <taxon>Ochrophyta</taxon>
        <taxon>Bacillariophyta</taxon>
        <taxon>Bacillariophyceae</taxon>
        <taxon>Bacillariophycidae</taxon>
        <taxon>Bacillariales</taxon>
        <taxon>Bacillariaceae</taxon>
        <taxon>Cylindrotheca</taxon>
    </lineage>
</organism>
<feature type="region of interest" description="Disordered" evidence="2">
    <location>
        <begin position="1"/>
        <end position="57"/>
    </location>
</feature>
<dbReference type="SUPFAM" id="SSF50891">
    <property type="entry name" value="Cyclophilin-like"/>
    <property type="match status" value="1"/>
</dbReference>
<protein>
    <recommendedName>
        <fullName evidence="4">PPIase cyclophilin-type domain-containing protein</fullName>
    </recommendedName>
</protein>
<keyword evidence="1" id="KW-0175">Coiled coil</keyword>
<evidence type="ECO:0000256" key="2">
    <source>
        <dbReference type="SAM" id="MobiDB-lite"/>
    </source>
</evidence>
<feature type="compositionally biased region" description="Low complexity" evidence="2">
    <location>
        <begin position="43"/>
        <end position="57"/>
    </location>
</feature>
<feature type="compositionally biased region" description="Polar residues" evidence="2">
    <location>
        <begin position="1"/>
        <end position="27"/>
    </location>
</feature>
<keyword evidence="3" id="KW-0472">Membrane</keyword>
<evidence type="ECO:0000256" key="3">
    <source>
        <dbReference type="SAM" id="Phobius"/>
    </source>
</evidence>
<sequence>MVVSNRSRTGSYDNNTPDIPYRNSSMPNMMRFDYETPLESSDGDGSSDGSFPRRGVVRKSSGSVSVDSVPAFHNIYAKPQHQYDDQYSQADYSVFSALGGGSNTLVLTARRRKNPAYICVMIVSILGLFLYTNAHATLHNALTQMSMLTLERRSIHTQFKIVEHDLRKFQRTIVRLSQSREEKPQEHVVEEKKSAVSEMNRLHETIKDTNEAIENLQKHIQETSRQDALEKYGSGVLRVELQLSFPGKPDGGPDTSMILEMASLDEMPHSVNLFLEMVDRKLFDGCSFILYAMDIIKAAPLPSDGTSTAAKVKAFTRAGLDSVAFREYSPKYPHEKWTVGFAMDGSPSFFINTNDNTEVHHGDPCFAKIVSGFETVERLKSAPTRKDGMWYKKRIGLKRARIL</sequence>
<evidence type="ECO:0000313" key="6">
    <source>
        <dbReference type="Proteomes" id="UP001295423"/>
    </source>
</evidence>
<dbReference type="Proteomes" id="UP001295423">
    <property type="component" value="Unassembled WGS sequence"/>
</dbReference>
<evidence type="ECO:0000313" key="5">
    <source>
        <dbReference type="EMBL" id="CAJ1953508.1"/>
    </source>
</evidence>
<dbReference type="AlphaFoldDB" id="A0AAD2JI56"/>
<accession>A0AAD2JI56</accession>
<dbReference type="GO" id="GO:0003755">
    <property type="term" value="F:peptidyl-prolyl cis-trans isomerase activity"/>
    <property type="evidence" value="ECO:0007669"/>
    <property type="project" value="InterPro"/>
</dbReference>
<dbReference type="InterPro" id="IPR002130">
    <property type="entry name" value="Cyclophilin-type_PPIase_dom"/>
</dbReference>
<dbReference type="EMBL" id="CAKOGP040001825">
    <property type="protein sequence ID" value="CAJ1953508.1"/>
    <property type="molecule type" value="Genomic_DNA"/>
</dbReference>
<dbReference type="Gene3D" id="2.40.100.10">
    <property type="entry name" value="Cyclophilin-like"/>
    <property type="match status" value="1"/>
</dbReference>
<keyword evidence="6" id="KW-1185">Reference proteome</keyword>
<evidence type="ECO:0000259" key="4">
    <source>
        <dbReference type="Pfam" id="PF00160"/>
    </source>
</evidence>
<feature type="transmembrane region" description="Helical" evidence="3">
    <location>
        <begin position="116"/>
        <end position="134"/>
    </location>
</feature>
<evidence type="ECO:0000256" key="1">
    <source>
        <dbReference type="SAM" id="Coils"/>
    </source>
</evidence>
<reference evidence="5" key="1">
    <citation type="submission" date="2023-08" db="EMBL/GenBank/DDBJ databases">
        <authorList>
            <person name="Audoor S."/>
            <person name="Bilcke G."/>
        </authorList>
    </citation>
    <scope>NUCLEOTIDE SEQUENCE</scope>
</reference>
<feature type="domain" description="PPIase cyclophilin-type" evidence="4">
    <location>
        <begin position="265"/>
        <end position="388"/>
    </location>
</feature>
<dbReference type="InterPro" id="IPR029000">
    <property type="entry name" value="Cyclophilin-like_dom_sf"/>
</dbReference>
<keyword evidence="3" id="KW-1133">Transmembrane helix</keyword>
<comment type="caution">
    <text evidence="5">The sequence shown here is derived from an EMBL/GenBank/DDBJ whole genome shotgun (WGS) entry which is preliminary data.</text>
</comment>
<name>A0AAD2JI56_9STRA</name>
<feature type="coiled-coil region" evidence="1">
    <location>
        <begin position="199"/>
        <end position="226"/>
    </location>
</feature>
<keyword evidence="3" id="KW-0812">Transmembrane</keyword>
<proteinExistence type="predicted"/>
<gene>
    <name evidence="5" type="ORF">CYCCA115_LOCUS14108</name>
</gene>
<dbReference type="Pfam" id="PF00160">
    <property type="entry name" value="Pro_isomerase"/>
    <property type="match status" value="1"/>
</dbReference>